<evidence type="ECO:0000256" key="1">
    <source>
        <dbReference type="SAM" id="MobiDB-lite"/>
    </source>
</evidence>
<feature type="signal peptide" evidence="2">
    <location>
        <begin position="1"/>
        <end position="23"/>
    </location>
</feature>
<evidence type="ECO:0000256" key="2">
    <source>
        <dbReference type="SAM" id="SignalP"/>
    </source>
</evidence>
<dbReference type="VEuPathDB" id="PiroplasmaDB:BBOV_IV000765"/>
<reference evidence="3" key="1">
    <citation type="journal article" date="2014" name="BMC Genomics">
        <title>The Babesia bovis gene and promoter model: an update from full-length EST analysis.</title>
        <authorList>
            <person name="Yamagishi J."/>
            <person name="Wakaguri H."/>
            <person name="Yokoyama N."/>
            <person name="Yamashita R."/>
            <person name="Suzuki Y."/>
            <person name="Xuan X."/>
            <person name="Igarashi I."/>
        </authorList>
    </citation>
    <scope>NUCLEOTIDE SEQUENCE</scope>
    <source>
        <strain evidence="3">Texas</strain>
    </source>
</reference>
<feature type="chain" id="PRO_5010150467" evidence="2">
    <location>
        <begin position="24"/>
        <end position="173"/>
    </location>
</feature>
<protein>
    <submittedName>
        <fullName evidence="3">Uncharacterized protein</fullName>
    </submittedName>
</protein>
<sequence length="173" mass="18465">MNAFGKVTKLVVASLTVATYVAASNVEAPMKPVCSASVPSTTPVKEGAKTESNLKGTEADAPEVPQKKRVVMASTGGFNWRVSDRIVSYLGASKLTKDFQRAYDDLHKNGGITVPSDIVSKIEGLRSGPLPMDILKEMADKIGGELSARYSVDANDMKSYVFNALRSPGILQV</sequence>
<accession>S6BPW9</accession>
<dbReference type="EMBL" id="AK442433">
    <property type="protein sequence ID" value="BAN66227.1"/>
    <property type="molecule type" value="mRNA"/>
</dbReference>
<evidence type="ECO:0000313" key="3">
    <source>
        <dbReference type="EMBL" id="BAN66227.1"/>
    </source>
</evidence>
<feature type="region of interest" description="Disordered" evidence="1">
    <location>
        <begin position="36"/>
        <end position="61"/>
    </location>
</feature>
<dbReference type="AlphaFoldDB" id="S6BPW9"/>
<name>S6BPW9_BABBO</name>
<dbReference type="EMBL" id="AK440388">
    <property type="protein sequence ID" value="BAN64182.1"/>
    <property type="molecule type" value="mRNA"/>
</dbReference>
<organism evidence="3">
    <name type="scientific">Babesia bovis</name>
    <dbReference type="NCBI Taxonomy" id="5865"/>
    <lineage>
        <taxon>Eukaryota</taxon>
        <taxon>Sar</taxon>
        <taxon>Alveolata</taxon>
        <taxon>Apicomplexa</taxon>
        <taxon>Aconoidasida</taxon>
        <taxon>Piroplasmida</taxon>
        <taxon>Babesiidae</taxon>
        <taxon>Babesia</taxon>
    </lineage>
</organism>
<proteinExistence type="evidence at transcript level"/>
<keyword evidence="2" id="KW-0732">Signal</keyword>